<evidence type="ECO:0000256" key="1">
    <source>
        <dbReference type="SAM" id="MobiDB-lite"/>
    </source>
</evidence>
<organism evidence="4 5">
    <name type="scientific">Cylindrobasidium torrendii FP15055 ss-10</name>
    <dbReference type="NCBI Taxonomy" id="1314674"/>
    <lineage>
        <taxon>Eukaryota</taxon>
        <taxon>Fungi</taxon>
        <taxon>Dikarya</taxon>
        <taxon>Basidiomycota</taxon>
        <taxon>Agaricomycotina</taxon>
        <taxon>Agaricomycetes</taxon>
        <taxon>Agaricomycetidae</taxon>
        <taxon>Agaricales</taxon>
        <taxon>Marasmiineae</taxon>
        <taxon>Physalacriaceae</taxon>
        <taxon>Cylindrobasidium</taxon>
    </lineage>
</organism>
<protein>
    <submittedName>
        <fullName evidence="4">Uncharacterized protein</fullName>
    </submittedName>
</protein>
<keyword evidence="3" id="KW-0732">Signal</keyword>
<feature type="transmembrane region" description="Helical" evidence="2">
    <location>
        <begin position="229"/>
        <end position="253"/>
    </location>
</feature>
<proteinExistence type="predicted"/>
<feature type="compositionally biased region" description="Polar residues" evidence="1">
    <location>
        <begin position="301"/>
        <end position="310"/>
    </location>
</feature>
<evidence type="ECO:0000313" key="5">
    <source>
        <dbReference type="Proteomes" id="UP000054007"/>
    </source>
</evidence>
<evidence type="ECO:0000256" key="2">
    <source>
        <dbReference type="SAM" id="Phobius"/>
    </source>
</evidence>
<dbReference type="EMBL" id="KN880431">
    <property type="protein sequence ID" value="KIY74312.1"/>
    <property type="molecule type" value="Genomic_DNA"/>
</dbReference>
<name>A0A0D7BV78_9AGAR</name>
<evidence type="ECO:0000313" key="4">
    <source>
        <dbReference type="EMBL" id="KIY74312.1"/>
    </source>
</evidence>
<keyword evidence="2" id="KW-0812">Transmembrane</keyword>
<feature type="chain" id="PRO_5002317365" evidence="3">
    <location>
        <begin position="18"/>
        <end position="328"/>
    </location>
</feature>
<dbReference type="Proteomes" id="UP000054007">
    <property type="component" value="Unassembled WGS sequence"/>
</dbReference>
<sequence length="328" mass="36770">MMLPFFLFTALVGFVTAGNAGWGEPCSQENNRLQLGTWQFWDECNSKTYCAANSTCAHKGCRRDDYPFGYNVGSDFAPKCPRGTFCPDEEDACMPQQPVDSPCQLNRDDQCQGPPDFKALAGKNELGLNVNGSVCINNVCMWANVTEGEPCAVENTPYIVYGVSRQETVDIVSRGNCRLGLYCDAQQHRCIAARRIGEECDADKECETFNCLSSGRCGAIPRKPSEVGVWVYVLVCVGIILGMFGTLFGLYWVHRSQREAERERRLQYWREQNMFHQSLTQLKETARSSIMSVRSSVSLMPGQSDSQQPILQHPVPRAPSSLRYQHIE</sequence>
<dbReference type="STRING" id="1314674.A0A0D7BV78"/>
<keyword evidence="2" id="KW-1133">Transmembrane helix</keyword>
<accession>A0A0D7BV78</accession>
<feature type="region of interest" description="Disordered" evidence="1">
    <location>
        <begin position="299"/>
        <end position="328"/>
    </location>
</feature>
<feature type="signal peptide" evidence="3">
    <location>
        <begin position="1"/>
        <end position="17"/>
    </location>
</feature>
<evidence type="ECO:0000256" key="3">
    <source>
        <dbReference type="SAM" id="SignalP"/>
    </source>
</evidence>
<dbReference type="AlphaFoldDB" id="A0A0D7BV78"/>
<gene>
    <name evidence="4" type="ORF">CYLTODRAFT_427872</name>
</gene>
<keyword evidence="5" id="KW-1185">Reference proteome</keyword>
<reference evidence="4 5" key="1">
    <citation type="journal article" date="2015" name="Fungal Genet. Biol.">
        <title>Evolution of novel wood decay mechanisms in Agaricales revealed by the genome sequences of Fistulina hepatica and Cylindrobasidium torrendii.</title>
        <authorList>
            <person name="Floudas D."/>
            <person name="Held B.W."/>
            <person name="Riley R."/>
            <person name="Nagy L.G."/>
            <person name="Koehler G."/>
            <person name="Ransdell A.S."/>
            <person name="Younus H."/>
            <person name="Chow J."/>
            <person name="Chiniquy J."/>
            <person name="Lipzen A."/>
            <person name="Tritt A."/>
            <person name="Sun H."/>
            <person name="Haridas S."/>
            <person name="LaButti K."/>
            <person name="Ohm R.A."/>
            <person name="Kues U."/>
            <person name="Blanchette R.A."/>
            <person name="Grigoriev I.V."/>
            <person name="Minto R.E."/>
            <person name="Hibbett D.S."/>
        </authorList>
    </citation>
    <scope>NUCLEOTIDE SEQUENCE [LARGE SCALE GENOMIC DNA]</scope>
    <source>
        <strain evidence="4 5">FP15055 ss-10</strain>
    </source>
</reference>
<dbReference type="OrthoDB" id="195231at2759"/>
<keyword evidence="2" id="KW-0472">Membrane</keyword>